<name>A0A445APJ1_ARAHY</name>
<keyword evidence="2" id="KW-1185">Reference proteome</keyword>
<organism evidence="1 2">
    <name type="scientific">Arachis hypogaea</name>
    <name type="common">Peanut</name>
    <dbReference type="NCBI Taxonomy" id="3818"/>
    <lineage>
        <taxon>Eukaryota</taxon>
        <taxon>Viridiplantae</taxon>
        <taxon>Streptophyta</taxon>
        <taxon>Embryophyta</taxon>
        <taxon>Tracheophyta</taxon>
        <taxon>Spermatophyta</taxon>
        <taxon>Magnoliopsida</taxon>
        <taxon>eudicotyledons</taxon>
        <taxon>Gunneridae</taxon>
        <taxon>Pentapetalae</taxon>
        <taxon>rosids</taxon>
        <taxon>fabids</taxon>
        <taxon>Fabales</taxon>
        <taxon>Fabaceae</taxon>
        <taxon>Papilionoideae</taxon>
        <taxon>50 kb inversion clade</taxon>
        <taxon>dalbergioids sensu lato</taxon>
        <taxon>Dalbergieae</taxon>
        <taxon>Pterocarpus clade</taxon>
        <taxon>Arachis</taxon>
    </lineage>
</organism>
<evidence type="ECO:0000313" key="2">
    <source>
        <dbReference type="Proteomes" id="UP000289738"/>
    </source>
</evidence>
<comment type="caution">
    <text evidence="1">The sequence shown here is derived from an EMBL/GenBank/DDBJ whole genome shotgun (WGS) entry which is preliminary data.</text>
</comment>
<gene>
    <name evidence="1" type="ORF">Ahy_B01g052462</name>
</gene>
<sequence>MQRESLYSILPSVLCFTEMGRNCELTVFLNFGHTHAKSNLPLPELSVSENFRCVLSFPTLTKSLLPLPDKYDRITDIDKRYVQRKSILSPVLKELKSTGEDKNMERAQAGKRNTLYYNSSFSFSDSYMVSAFIIYDGRGRMLSL</sequence>
<protein>
    <submittedName>
        <fullName evidence="1">Uncharacterized protein</fullName>
    </submittedName>
</protein>
<accession>A0A445APJ1</accession>
<reference evidence="1 2" key="1">
    <citation type="submission" date="2019-01" db="EMBL/GenBank/DDBJ databases">
        <title>Sequencing of cultivated peanut Arachis hypogaea provides insights into genome evolution and oil improvement.</title>
        <authorList>
            <person name="Chen X."/>
        </authorList>
    </citation>
    <scope>NUCLEOTIDE SEQUENCE [LARGE SCALE GENOMIC DNA]</scope>
    <source>
        <strain evidence="2">cv. Fuhuasheng</strain>
        <tissue evidence="1">Leaves</tissue>
    </source>
</reference>
<dbReference type="EMBL" id="SDMP01000011">
    <property type="protein sequence ID" value="RYR28348.1"/>
    <property type="molecule type" value="Genomic_DNA"/>
</dbReference>
<dbReference type="Proteomes" id="UP000289738">
    <property type="component" value="Chromosome B01"/>
</dbReference>
<dbReference type="AlphaFoldDB" id="A0A445APJ1"/>
<proteinExistence type="predicted"/>
<evidence type="ECO:0000313" key="1">
    <source>
        <dbReference type="EMBL" id="RYR28348.1"/>
    </source>
</evidence>